<reference evidence="1" key="1">
    <citation type="submission" date="2020-04" db="EMBL/GenBank/DDBJ databases">
        <authorList>
            <person name="Chiriac C."/>
            <person name="Salcher M."/>
            <person name="Ghai R."/>
            <person name="Kavagutti S V."/>
        </authorList>
    </citation>
    <scope>NUCLEOTIDE SEQUENCE</scope>
</reference>
<evidence type="ECO:0000313" key="1">
    <source>
        <dbReference type="EMBL" id="CAB4155245.1"/>
    </source>
</evidence>
<gene>
    <name evidence="3" type="ORF">UFOVP1307_206</name>
    <name evidence="1" type="ORF">UFOVP651_140</name>
    <name evidence="2" type="ORF">UFOVP902_219</name>
</gene>
<dbReference type="EMBL" id="LR797270">
    <property type="protein sequence ID" value="CAB4198672.1"/>
    <property type="molecule type" value="Genomic_DNA"/>
</dbReference>
<organism evidence="1">
    <name type="scientific">uncultured Caudovirales phage</name>
    <dbReference type="NCBI Taxonomy" id="2100421"/>
    <lineage>
        <taxon>Viruses</taxon>
        <taxon>Duplodnaviria</taxon>
        <taxon>Heunggongvirae</taxon>
        <taxon>Uroviricota</taxon>
        <taxon>Caudoviricetes</taxon>
        <taxon>Peduoviridae</taxon>
        <taxon>Maltschvirus</taxon>
        <taxon>Maltschvirus maltsch</taxon>
    </lineage>
</organism>
<dbReference type="EMBL" id="LR796859">
    <property type="protein sequence ID" value="CAB4171158.1"/>
    <property type="molecule type" value="Genomic_DNA"/>
</dbReference>
<sequence>MSYIFHSEVDPNLQVELNYRGNSGKTRSTADIDYMVGKIANVQLTAYISGSADPNQIAQSYGILGGEQVRSGRYLPTGPDGYLNDSKYDVIDLARNDNGDLIFDVNGKAYLKTTPKSDQSRRIGPVITGVDVKTSDQAMSFFNEATIQITIPNPERDLDGMEETWFRPGRFVKLDIVHPDSAILSRDKDGNAGLLKKTSIPTRERLQTLYPNWNLDKLEKEIRKMNEYSFQGLITTFDFSYQPNGQVDATIQLRGVSNVYTDITMLLPADPKKTPDAAPTQNEETLNVTILNTNPPTNPDQNNQTSADNQQNSFYSKLHSIVDGLVVPAKFSEPTGIIRYQSPKQSRSNVTDQYILYGEPYLPYKTDNAQPSLYSVTKFSRYITLGALIQFCNDYLVSIKVGGTATDAQIICDDQFTCSNYYPHLVSCIPDEILLLPKETDKPGGMNSYSYSEQITDLTGLNQLIYYKDISTNTNRFGILDEWPGVATTAQAIDSNKIFASRIFINLTTIQNILNGKSIKYTLKEFLIDISAKIAYATGNAINLIQNTYPLDETKILYIDKFYQKTTLTGATDQPTVVTPYSVPMLANHENGTIVRDFKMSAKLPDSAKSLIYVVNSPNADVTEEKLAPYLNLMYNSNNVDKINAILQQYKDDHTKFVAQLRETKQSFANDPNVPEKSQALYKALTSYVNFPMADIRKSQQMTAPIFSFDVEFTIDGINGFRYGDTLTFDALPLKYRINTVFAIISITHTVTSDGQWQTIIRCLMKPSIN</sequence>
<evidence type="ECO:0000313" key="2">
    <source>
        <dbReference type="EMBL" id="CAB4171158.1"/>
    </source>
</evidence>
<dbReference type="EMBL" id="LR796625">
    <property type="protein sequence ID" value="CAB4155245.1"/>
    <property type="molecule type" value="Genomic_DNA"/>
</dbReference>
<protein>
    <submittedName>
        <fullName evidence="1">Uncharacterized protein</fullName>
    </submittedName>
</protein>
<evidence type="ECO:0000313" key="3">
    <source>
        <dbReference type="EMBL" id="CAB4198672.1"/>
    </source>
</evidence>
<accession>A0A6J5NDM7</accession>
<proteinExistence type="predicted"/>
<name>A0A6J5NDM7_9CAUD</name>